<evidence type="ECO:0000313" key="2">
    <source>
        <dbReference type="EMBL" id="EJK69039.1"/>
    </source>
</evidence>
<evidence type="ECO:0000256" key="1">
    <source>
        <dbReference type="SAM" id="MobiDB-lite"/>
    </source>
</evidence>
<feature type="region of interest" description="Disordered" evidence="1">
    <location>
        <begin position="140"/>
        <end position="163"/>
    </location>
</feature>
<feature type="region of interest" description="Disordered" evidence="1">
    <location>
        <begin position="88"/>
        <end position="121"/>
    </location>
</feature>
<name>K0SVR5_THAOC</name>
<gene>
    <name evidence="2" type="ORF">THAOC_09743</name>
</gene>
<organism evidence="2 3">
    <name type="scientific">Thalassiosira oceanica</name>
    <name type="common">Marine diatom</name>
    <dbReference type="NCBI Taxonomy" id="159749"/>
    <lineage>
        <taxon>Eukaryota</taxon>
        <taxon>Sar</taxon>
        <taxon>Stramenopiles</taxon>
        <taxon>Ochrophyta</taxon>
        <taxon>Bacillariophyta</taxon>
        <taxon>Coscinodiscophyceae</taxon>
        <taxon>Thalassiosirophycidae</taxon>
        <taxon>Thalassiosirales</taxon>
        <taxon>Thalassiosiraceae</taxon>
        <taxon>Thalassiosira</taxon>
    </lineage>
</organism>
<dbReference type="AlphaFoldDB" id="K0SVR5"/>
<accession>K0SVR5</accession>
<evidence type="ECO:0000313" key="3">
    <source>
        <dbReference type="Proteomes" id="UP000266841"/>
    </source>
</evidence>
<sequence>MRTHPDPGSDREAASRGLSFRRGSKVVVAAGSLQFWPWAGCRGCGPVAPWQLNNEVRWCSSLPWFHAEENDSTMEPIEPLSAHLCNSSNGSLRLETSGSSGSNDDSNDTPNTPTHMGRSKCSSLGLRRTMQRLHLLQESARKQPPMAPDSDLTPHFSSHDGDLEDQDAKACFSADAHKVFFARDRGYSSPEELVEKIIFERGTERADLCPGCGLLLPLDRNEKDFYRCCLREYCNGCILEIVNKMELLDYCPMCRKPVAEEADENANSNLARYLQASQGGNPMATWMLGE</sequence>
<evidence type="ECO:0008006" key="4">
    <source>
        <dbReference type="Google" id="ProtNLM"/>
    </source>
</evidence>
<protein>
    <recommendedName>
        <fullName evidence="4">RING-type domain-containing protein</fullName>
    </recommendedName>
</protein>
<feature type="compositionally biased region" description="Low complexity" evidence="1">
    <location>
        <begin position="96"/>
        <end position="114"/>
    </location>
</feature>
<reference evidence="2 3" key="1">
    <citation type="journal article" date="2012" name="Genome Biol.">
        <title>Genome and low-iron response of an oceanic diatom adapted to chronic iron limitation.</title>
        <authorList>
            <person name="Lommer M."/>
            <person name="Specht M."/>
            <person name="Roy A.S."/>
            <person name="Kraemer L."/>
            <person name="Andreson R."/>
            <person name="Gutowska M.A."/>
            <person name="Wolf J."/>
            <person name="Bergner S.V."/>
            <person name="Schilhabel M.B."/>
            <person name="Klostermeier U.C."/>
            <person name="Beiko R.G."/>
            <person name="Rosenstiel P."/>
            <person name="Hippler M."/>
            <person name="Laroche J."/>
        </authorList>
    </citation>
    <scope>NUCLEOTIDE SEQUENCE [LARGE SCALE GENOMIC DNA]</scope>
    <source>
        <strain evidence="2 3">CCMP1005</strain>
    </source>
</reference>
<dbReference type="EMBL" id="AGNL01010536">
    <property type="protein sequence ID" value="EJK69039.1"/>
    <property type="molecule type" value="Genomic_DNA"/>
</dbReference>
<proteinExistence type="predicted"/>
<keyword evidence="3" id="KW-1185">Reference proteome</keyword>
<dbReference type="Proteomes" id="UP000266841">
    <property type="component" value="Unassembled WGS sequence"/>
</dbReference>
<comment type="caution">
    <text evidence="2">The sequence shown here is derived from an EMBL/GenBank/DDBJ whole genome shotgun (WGS) entry which is preliminary data.</text>
</comment>